<reference evidence="1 2" key="1">
    <citation type="journal article" date="2017" name="G3 (Bethesda)">
        <title>The Physical Genome Mapping of Anopheles albimanus Corrected Scaffold Misassemblies and Identified Interarm Rearrangements in Genus Anopheles.</title>
        <authorList>
            <person name="Artemov G.N."/>
            <person name="Peery A.N."/>
            <person name="Jiang X."/>
            <person name="Tu Z."/>
            <person name="Stegniy V.N."/>
            <person name="Sharakhova M.V."/>
            <person name="Sharakhov I.V."/>
        </authorList>
    </citation>
    <scope>NUCLEOTIDE SEQUENCE [LARGE SCALE GENOMIC DNA]</scope>
    <source>
        <strain evidence="1 2">ALBI9_A</strain>
    </source>
</reference>
<dbReference type="AlphaFoldDB" id="A0A182F1L6"/>
<evidence type="ECO:0000313" key="1">
    <source>
        <dbReference type="EnsemblMetazoa" id="AALB000345-PA"/>
    </source>
</evidence>
<dbReference type="STRING" id="7167.A0A182F1L6"/>
<reference evidence="1" key="2">
    <citation type="submission" date="2022-08" db="UniProtKB">
        <authorList>
            <consortium name="EnsemblMetazoa"/>
        </authorList>
    </citation>
    <scope>IDENTIFICATION</scope>
    <source>
        <strain evidence="1">STECLA/ALBI9_A</strain>
    </source>
</reference>
<dbReference type="VEuPathDB" id="VectorBase:AALB20_029423"/>
<organism evidence="1 2">
    <name type="scientific">Anopheles albimanus</name>
    <name type="common">New world malaria mosquito</name>
    <dbReference type="NCBI Taxonomy" id="7167"/>
    <lineage>
        <taxon>Eukaryota</taxon>
        <taxon>Metazoa</taxon>
        <taxon>Ecdysozoa</taxon>
        <taxon>Arthropoda</taxon>
        <taxon>Hexapoda</taxon>
        <taxon>Insecta</taxon>
        <taxon>Pterygota</taxon>
        <taxon>Neoptera</taxon>
        <taxon>Endopterygota</taxon>
        <taxon>Diptera</taxon>
        <taxon>Nematocera</taxon>
        <taxon>Culicoidea</taxon>
        <taxon>Culicidae</taxon>
        <taxon>Anophelinae</taxon>
        <taxon>Anopheles</taxon>
    </lineage>
</organism>
<name>A0A182F1L6_ANOAL</name>
<evidence type="ECO:0000313" key="2">
    <source>
        <dbReference type="Proteomes" id="UP000069272"/>
    </source>
</evidence>
<dbReference type="Proteomes" id="UP000069272">
    <property type="component" value="Chromosome 2L"/>
</dbReference>
<protein>
    <submittedName>
        <fullName evidence="1">Uncharacterized protein</fullName>
    </submittedName>
</protein>
<dbReference type="VEuPathDB" id="VectorBase:AALB000345"/>
<keyword evidence="2" id="KW-1185">Reference proteome</keyword>
<proteinExistence type="predicted"/>
<accession>A0A182F1L6</accession>
<sequence>MLTMAGSSIDFIDSINLARLHSPTNRYKDNEFDVTRKDGILLLRELASEVKNFMDFKMNAVMVAPGVYLDFSSVLGNFCGALRTRLQV</sequence>
<dbReference type="EnsemblMetazoa" id="AALB000345-RA">
    <property type="protein sequence ID" value="AALB000345-PA"/>
    <property type="gene ID" value="AALB000345"/>
</dbReference>